<accession>A0ABQ8I2F0</accession>
<dbReference type="Proteomes" id="UP000827721">
    <property type="component" value="Unassembled WGS sequence"/>
</dbReference>
<dbReference type="Gene3D" id="2.40.330.10">
    <property type="entry name" value="DNA-binding pseudobarrel domain"/>
    <property type="match status" value="1"/>
</dbReference>
<dbReference type="CDD" id="cd10017">
    <property type="entry name" value="B3_DNA"/>
    <property type="match status" value="1"/>
</dbReference>
<dbReference type="PANTHER" id="PTHR31384">
    <property type="entry name" value="AUXIN RESPONSE FACTOR 4-RELATED"/>
    <property type="match status" value="1"/>
</dbReference>
<evidence type="ECO:0000256" key="3">
    <source>
        <dbReference type="ARBA" id="ARBA00023125"/>
    </source>
</evidence>
<comment type="caution">
    <text evidence="7">The sequence shown here is derived from an EMBL/GenBank/DDBJ whole genome shotgun (WGS) entry which is preliminary data.</text>
</comment>
<evidence type="ECO:0000256" key="1">
    <source>
        <dbReference type="ARBA" id="ARBA00004123"/>
    </source>
</evidence>
<keyword evidence="3" id="KW-0238">DNA-binding</keyword>
<dbReference type="InterPro" id="IPR003340">
    <property type="entry name" value="B3_DNA-bd"/>
</dbReference>
<keyword evidence="5" id="KW-0539">Nucleus</keyword>
<proteinExistence type="predicted"/>
<comment type="subcellular location">
    <subcellularLocation>
        <location evidence="1">Nucleus</location>
    </subcellularLocation>
</comment>
<organism evidence="7 8">
    <name type="scientific">Xanthoceras sorbifolium</name>
    <dbReference type="NCBI Taxonomy" id="99658"/>
    <lineage>
        <taxon>Eukaryota</taxon>
        <taxon>Viridiplantae</taxon>
        <taxon>Streptophyta</taxon>
        <taxon>Embryophyta</taxon>
        <taxon>Tracheophyta</taxon>
        <taxon>Spermatophyta</taxon>
        <taxon>Magnoliopsida</taxon>
        <taxon>eudicotyledons</taxon>
        <taxon>Gunneridae</taxon>
        <taxon>Pentapetalae</taxon>
        <taxon>rosids</taxon>
        <taxon>malvids</taxon>
        <taxon>Sapindales</taxon>
        <taxon>Sapindaceae</taxon>
        <taxon>Xanthoceroideae</taxon>
        <taxon>Xanthoceras</taxon>
    </lineage>
</organism>
<sequence length="279" mass="31735">MEIEKQPAALEKENAPDGEDFTAIFDRESVYNQELWRALVGPQAALPKKGDLVVYFPQGHLEYAALFPPLRPFPSTEAPTFGLQPQIICRVHVQLIANKKNDEVCAHVTLLSEPEISFSILMMMIMINSKRKELEESGMDETKDGGSISKPASLLFSKTLEEAVALDFHGAEWIFELNFQDMQGKYWIARGWSAYVRDKHLLPGDTVVFMRGEDREQRLGIRRAGCCEIGVPESIIAKHYLSSNFLSPVADAILNKSMFHVFYSPMYQYSYICFLSRRK</sequence>
<dbReference type="SUPFAM" id="SSF101936">
    <property type="entry name" value="DNA-binding pseudobarrel domain"/>
    <property type="match status" value="1"/>
</dbReference>
<evidence type="ECO:0000256" key="4">
    <source>
        <dbReference type="ARBA" id="ARBA00023163"/>
    </source>
</evidence>
<evidence type="ECO:0000313" key="7">
    <source>
        <dbReference type="EMBL" id="KAH7570597.1"/>
    </source>
</evidence>
<evidence type="ECO:0000313" key="8">
    <source>
        <dbReference type="Proteomes" id="UP000827721"/>
    </source>
</evidence>
<dbReference type="InterPro" id="IPR015300">
    <property type="entry name" value="DNA-bd_pseudobarrel_sf"/>
</dbReference>
<keyword evidence="8" id="KW-1185">Reference proteome</keyword>
<dbReference type="Pfam" id="PF02362">
    <property type="entry name" value="B3"/>
    <property type="match status" value="1"/>
</dbReference>
<feature type="domain" description="TF-B3" evidence="6">
    <location>
        <begin position="167"/>
        <end position="225"/>
    </location>
</feature>
<name>A0ABQ8I2F0_9ROSI</name>
<evidence type="ECO:0000256" key="2">
    <source>
        <dbReference type="ARBA" id="ARBA00023015"/>
    </source>
</evidence>
<protein>
    <recommendedName>
        <fullName evidence="6">TF-B3 domain-containing protein</fullName>
    </recommendedName>
</protein>
<keyword evidence="4" id="KW-0804">Transcription</keyword>
<keyword evidence="2" id="KW-0805">Transcription regulation</keyword>
<dbReference type="EMBL" id="JAFEMO010000005">
    <property type="protein sequence ID" value="KAH7570597.1"/>
    <property type="molecule type" value="Genomic_DNA"/>
</dbReference>
<reference evidence="7 8" key="1">
    <citation type="submission" date="2021-02" db="EMBL/GenBank/DDBJ databases">
        <title>Plant Genome Project.</title>
        <authorList>
            <person name="Zhang R.-G."/>
        </authorList>
    </citation>
    <scope>NUCLEOTIDE SEQUENCE [LARGE SCALE GENOMIC DNA]</scope>
    <source>
        <tissue evidence="7">Leaves</tissue>
    </source>
</reference>
<dbReference type="PANTHER" id="PTHR31384:SF102">
    <property type="entry name" value="AUXIN RESPONSE FACTOR 4"/>
    <property type="match status" value="1"/>
</dbReference>
<gene>
    <name evidence="7" type="ORF">JRO89_XS05G0142000</name>
</gene>
<dbReference type="InterPro" id="IPR044835">
    <property type="entry name" value="ARF_plant"/>
</dbReference>
<evidence type="ECO:0000256" key="5">
    <source>
        <dbReference type="ARBA" id="ARBA00023242"/>
    </source>
</evidence>
<evidence type="ECO:0000259" key="6">
    <source>
        <dbReference type="PROSITE" id="PS50863"/>
    </source>
</evidence>
<dbReference type="PROSITE" id="PS50863">
    <property type="entry name" value="B3"/>
    <property type="match status" value="1"/>
</dbReference>